<evidence type="ECO:0000256" key="5">
    <source>
        <dbReference type="ARBA" id="ARBA00023157"/>
    </source>
</evidence>
<dbReference type="GO" id="GO:0016020">
    <property type="term" value="C:membrane"/>
    <property type="evidence" value="ECO:0007669"/>
    <property type="project" value="InterPro"/>
</dbReference>
<keyword evidence="9" id="KW-0862">Zinc</keyword>
<keyword evidence="7" id="KW-0456">Lyase</keyword>
<keyword evidence="5 10" id="KW-1015">Disulfide bond</keyword>
<dbReference type="PANTHER" id="PTHR10680">
    <property type="entry name" value="PEPTIDYL-GLYCINE ALPHA-AMIDATING MONOOXYGENASE"/>
    <property type="match status" value="1"/>
</dbReference>
<evidence type="ECO:0000313" key="13">
    <source>
        <dbReference type="EMBL" id="CAF1588860.1"/>
    </source>
</evidence>
<feature type="disulfide bond" evidence="10">
    <location>
        <begin position="229"/>
        <end position="240"/>
    </location>
</feature>
<dbReference type="InterPro" id="IPR001258">
    <property type="entry name" value="NHL_repeat"/>
</dbReference>
<evidence type="ECO:0000313" key="14">
    <source>
        <dbReference type="Proteomes" id="UP000663828"/>
    </source>
</evidence>
<feature type="binding site" evidence="9">
    <location>
        <position position="52"/>
    </location>
    <ligand>
        <name>Ca(2+)</name>
        <dbReference type="ChEBI" id="CHEBI:29108"/>
        <note>structural</note>
    </ligand>
</feature>
<organism evidence="13 14">
    <name type="scientific">Adineta ricciae</name>
    <name type="common">Rotifer</name>
    <dbReference type="NCBI Taxonomy" id="249248"/>
    <lineage>
        <taxon>Eukaryota</taxon>
        <taxon>Metazoa</taxon>
        <taxon>Spiralia</taxon>
        <taxon>Gnathifera</taxon>
        <taxon>Rotifera</taxon>
        <taxon>Eurotatoria</taxon>
        <taxon>Bdelloidea</taxon>
        <taxon>Adinetida</taxon>
        <taxon>Adinetidae</taxon>
        <taxon>Adineta</taxon>
    </lineage>
</organism>
<dbReference type="PANTHER" id="PTHR10680:SF14">
    <property type="entry name" value="PEPTIDYL-GLYCINE ALPHA-AMIDATING MONOOXYGENASE"/>
    <property type="match status" value="1"/>
</dbReference>
<sequence length="343" mass="39023">MKSLIFLLVSFSFVYTRSINKRENIPILSTAGKYLNIYSKSKEIELGQVSGLATSIKDQNQISIFHRGSREWNQYSFPDGVHFDRRRFGPILENTILDVDTRTGEVRSQWGNNTFYMPHGLTIDTQENIWLTDVAMHQVFKYSKERTLVLSLGERFVPGSDSTHFCKPTDVAVSSDGKDIYVADGYCNSRIVKFDSNGKYVRQYQIPSGEKQLVIPHSLVLIESLQLLCVADRENRRIVCFNIKSNEGKVKTIIEHPSLSTIYALTYNSLKNHLYAISGKGARTDAVGYTFSADSKSFGRLLSIWKANEKFGEPHDLAMSNNGQFLFVGEIRPNRVIYFDKLL</sequence>
<feature type="binding site" evidence="9">
    <location>
        <position position="121"/>
    </location>
    <ligand>
        <name>Ca(2+)</name>
        <dbReference type="ChEBI" id="CHEBI:29108"/>
        <note>structural</note>
    </ligand>
</feature>
<dbReference type="Pfam" id="PF01436">
    <property type="entry name" value="NHL"/>
    <property type="match status" value="2"/>
</dbReference>
<dbReference type="EC" id="4.3.2.5" evidence="1"/>
<name>A0A815ZTF1_ADIRI</name>
<evidence type="ECO:0000256" key="6">
    <source>
        <dbReference type="ARBA" id="ARBA00023180"/>
    </source>
</evidence>
<keyword evidence="14" id="KW-1185">Reference proteome</keyword>
<dbReference type="GO" id="GO:0004598">
    <property type="term" value="F:peptidylamidoglycolate lyase activity"/>
    <property type="evidence" value="ECO:0007669"/>
    <property type="project" value="UniProtKB-EC"/>
</dbReference>
<keyword evidence="4" id="KW-0677">Repeat</keyword>
<dbReference type="GO" id="GO:0006518">
    <property type="term" value="P:peptide metabolic process"/>
    <property type="evidence" value="ECO:0007669"/>
    <property type="project" value="InterPro"/>
</dbReference>
<dbReference type="InterPro" id="IPR000720">
    <property type="entry name" value="PHM/PAL"/>
</dbReference>
<comment type="cofactor">
    <cofactor evidence="9">
        <name>Zn(2+)</name>
        <dbReference type="ChEBI" id="CHEBI:29105"/>
    </cofactor>
    <text evidence="9">Binds one Zn(2+) ion per subunit.</text>
</comment>
<accession>A0A815ZTF1</accession>
<feature type="binding site" evidence="9">
    <location>
        <position position="316"/>
    </location>
    <ligand>
        <name>Ca(2+)</name>
        <dbReference type="ChEBI" id="CHEBI:29108"/>
        <note>structural</note>
    </ligand>
</feature>
<feature type="binding site" evidence="9">
    <location>
        <position position="315"/>
    </location>
    <ligand>
        <name>Zn(2+)</name>
        <dbReference type="ChEBI" id="CHEBI:29105"/>
        <note>catalytic</note>
    </ligand>
</feature>
<evidence type="ECO:0000256" key="11">
    <source>
        <dbReference type="PROSITE-ProRule" id="PRU00504"/>
    </source>
</evidence>
<evidence type="ECO:0000256" key="3">
    <source>
        <dbReference type="ARBA" id="ARBA00022729"/>
    </source>
</evidence>
<dbReference type="Proteomes" id="UP000663828">
    <property type="component" value="Unassembled WGS sequence"/>
</dbReference>
<feature type="binding site" evidence="8">
    <location>
        <position position="67"/>
    </location>
    <ligand>
        <name>a protein</name>
        <dbReference type="ChEBI" id="CHEBI:16541"/>
    </ligand>
    <ligandPart>
        <name>C-terminal Xaa-(2S)-2-hydroxyglycine residue</name>
        <dbReference type="ChEBI" id="CHEBI:142768"/>
    </ligandPart>
</feature>
<dbReference type="GO" id="GO:0046872">
    <property type="term" value="F:metal ion binding"/>
    <property type="evidence" value="ECO:0007669"/>
    <property type="project" value="UniProtKB-KW"/>
</dbReference>
<feature type="binding site" evidence="9">
    <location>
        <position position="119"/>
    </location>
    <ligand>
        <name>Zn(2+)</name>
        <dbReference type="ChEBI" id="CHEBI:29105"/>
        <note>catalytic</note>
    </ligand>
</feature>
<evidence type="ECO:0000256" key="2">
    <source>
        <dbReference type="ARBA" id="ARBA00022723"/>
    </source>
</evidence>
<feature type="chain" id="PRO_5032643704" description="peptidylamidoglycolate lyase" evidence="12">
    <location>
        <begin position="17"/>
        <end position="343"/>
    </location>
</feature>
<keyword evidence="9" id="KW-0106">Calcium</keyword>
<keyword evidence="6" id="KW-0325">Glycoprotein</keyword>
<evidence type="ECO:0000256" key="8">
    <source>
        <dbReference type="PIRSR" id="PIRSR600720-1"/>
    </source>
</evidence>
<feature type="repeat" description="NHL" evidence="11">
    <location>
        <begin position="157"/>
        <end position="197"/>
    </location>
</feature>
<dbReference type="Gene3D" id="2.120.10.30">
    <property type="entry name" value="TolB, C-terminal domain"/>
    <property type="match status" value="1"/>
</dbReference>
<evidence type="ECO:0000256" key="7">
    <source>
        <dbReference type="ARBA" id="ARBA00023239"/>
    </source>
</evidence>
<keyword evidence="3 12" id="KW-0732">Signal</keyword>
<proteinExistence type="predicted"/>
<evidence type="ECO:0000256" key="10">
    <source>
        <dbReference type="PIRSR" id="PIRSR600720-3"/>
    </source>
</evidence>
<dbReference type="GO" id="GO:0005576">
    <property type="term" value="C:extracellular region"/>
    <property type="evidence" value="ECO:0007669"/>
    <property type="project" value="TreeGrafter"/>
</dbReference>
<feature type="repeat" description="NHL" evidence="11">
    <location>
        <begin position="104"/>
        <end position="145"/>
    </location>
</feature>
<evidence type="ECO:0000256" key="12">
    <source>
        <dbReference type="SAM" id="SignalP"/>
    </source>
</evidence>
<dbReference type="InterPro" id="IPR011042">
    <property type="entry name" value="6-blade_b-propeller_TolB-like"/>
</dbReference>
<dbReference type="AlphaFoldDB" id="A0A815ZTF1"/>
<protein>
    <recommendedName>
        <fullName evidence="1">peptidylamidoglycolate lyase</fullName>
        <ecNumber evidence="1">4.3.2.5</ecNumber>
    </recommendedName>
</protein>
<gene>
    <name evidence="13" type="ORF">XAT740_LOCUS46331</name>
</gene>
<dbReference type="CDD" id="cd14958">
    <property type="entry name" value="NHL_PAL_like"/>
    <property type="match status" value="1"/>
</dbReference>
<evidence type="ECO:0000256" key="1">
    <source>
        <dbReference type="ARBA" id="ARBA00012343"/>
    </source>
</evidence>
<feature type="binding site" evidence="8">
    <location>
        <position position="233"/>
    </location>
    <ligand>
        <name>a protein</name>
        <dbReference type="ChEBI" id="CHEBI:16541"/>
    </ligand>
    <ligandPart>
        <name>C-terminal Xaa-(2S)-2-hydroxyglycine residue</name>
        <dbReference type="ChEBI" id="CHEBI:142768"/>
    </ligandPart>
</feature>
<comment type="caution">
    <text evidence="13">The sequence shown here is derived from an EMBL/GenBank/DDBJ whole genome shotgun (WGS) entry which is preliminary data.</text>
</comment>
<evidence type="ECO:0000256" key="9">
    <source>
        <dbReference type="PIRSR" id="PIRSR600720-2"/>
    </source>
</evidence>
<evidence type="ECO:0000256" key="4">
    <source>
        <dbReference type="ARBA" id="ARBA00022737"/>
    </source>
</evidence>
<dbReference type="PRINTS" id="PR00790">
    <property type="entry name" value="PAMONOXGNASE"/>
</dbReference>
<feature type="signal peptide" evidence="12">
    <location>
        <begin position="1"/>
        <end position="16"/>
    </location>
</feature>
<feature type="disulfide bond" evidence="10">
    <location>
        <begin position="166"/>
        <end position="187"/>
    </location>
</feature>
<dbReference type="EMBL" id="CAJNOR010006203">
    <property type="protein sequence ID" value="CAF1588860.1"/>
    <property type="molecule type" value="Genomic_DNA"/>
</dbReference>
<dbReference type="PROSITE" id="PS51125">
    <property type="entry name" value="NHL"/>
    <property type="match status" value="2"/>
</dbReference>
<keyword evidence="2 9" id="KW-0479">Metal-binding</keyword>
<dbReference type="SUPFAM" id="SSF101898">
    <property type="entry name" value="NHL repeat"/>
    <property type="match status" value="1"/>
</dbReference>
<reference evidence="13" key="1">
    <citation type="submission" date="2021-02" db="EMBL/GenBank/DDBJ databases">
        <authorList>
            <person name="Nowell W R."/>
        </authorList>
    </citation>
    <scope>NUCLEOTIDE SEQUENCE</scope>
</reference>
<feature type="binding site" evidence="9">
    <location>
        <position position="217"/>
    </location>
    <ligand>
        <name>Zn(2+)</name>
        <dbReference type="ChEBI" id="CHEBI:29105"/>
        <note>catalytic</note>
    </ligand>
</feature>
<feature type="binding site" evidence="8">
    <location>
        <position position="186"/>
    </location>
    <ligand>
        <name>a protein</name>
        <dbReference type="ChEBI" id="CHEBI:16541"/>
    </ligand>
    <ligandPart>
        <name>C-terminal Xaa-(2S)-2-hydroxyglycine residue</name>
        <dbReference type="ChEBI" id="CHEBI:142768"/>
    </ligandPart>
</feature>